<accession>A0A329ML86</accession>
<gene>
    <name evidence="1" type="ORF">DQG23_16465</name>
</gene>
<reference evidence="1 2" key="1">
    <citation type="journal article" date="2009" name="Int. J. Syst. Evol. Microbiol.">
        <title>Paenibacillus contaminans sp. nov., isolated from a contaminated laboratory plate.</title>
        <authorList>
            <person name="Chou J.H."/>
            <person name="Lee J.H."/>
            <person name="Lin M.C."/>
            <person name="Chang P.S."/>
            <person name="Arun A.B."/>
            <person name="Young C.C."/>
            <person name="Chen W.M."/>
        </authorList>
    </citation>
    <scope>NUCLEOTIDE SEQUENCE [LARGE SCALE GENOMIC DNA]</scope>
    <source>
        <strain evidence="1 2">CKOBP-6</strain>
    </source>
</reference>
<dbReference type="AlphaFoldDB" id="A0A329ML86"/>
<sequence>MDFEFRPCTLELNYEAYVKFLLQHHDELNLPYSFAVKLSFICSPLLFGKALLIFNEEPYEIAGAAGFVYGTGNNQYEDRHVCQVEVAFLQQGYRRTSLFTQGLQALVNEMKAGNPDVEKVQFWTSPSNEELEKLFSKLSALPGSTRSVINGLAFYTVPFTELESYSTRLYARLKLQK</sequence>
<organism evidence="1 2">
    <name type="scientific">Paenibacillus contaminans</name>
    <dbReference type="NCBI Taxonomy" id="450362"/>
    <lineage>
        <taxon>Bacteria</taxon>
        <taxon>Bacillati</taxon>
        <taxon>Bacillota</taxon>
        <taxon>Bacilli</taxon>
        <taxon>Bacillales</taxon>
        <taxon>Paenibacillaceae</taxon>
        <taxon>Paenibacillus</taxon>
    </lineage>
</organism>
<protein>
    <recommendedName>
        <fullName evidence="3">N-acetyltransferase domain-containing protein</fullName>
    </recommendedName>
</protein>
<dbReference type="OrthoDB" id="2653709at2"/>
<proteinExistence type="predicted"/>
<evidence type="ECO:0008006" key="3">
    <source>
        <dbReference type="Google" id="ProtNLM"/>
    </source>
</evidence>
<dbReference type="SUPFAM" id="SSF55729">
    <property type="entry name" value="Acyl-CoA N-acyltransferases (Nat)"/>
    <property type="match status" value="1"/>
</dbReference>
<dbReference type="InterPro" id="IPR016181">
    <property type="entry name" value="Acyl_CoA_acyltransferase"/>
</dbReference>
<evidence type="ECO:0000313" key="2">
    <source>
        <dbReference type="Proteomes" id="UP000250369"/>
    </source>
</evidence>
<dbReference type="Proteomes" id="UP000250369">
    <property type="component" value="Unassembled WGS sequence"/>
</dbReference>
<dbReference type="EMBL" id="QMFB01000009">
    <property type="protein sequence ID" value="RAV20066.1"/>
    <property type="molecule type" value="Genomic_DNA"/>
</dbReference>
<comment type="caution">
    <text evidence="1">The sequence shown here is derived from an EMBL/GenBank/DDBJ whole genome shotgun (WGS) entry which is preliminary data.</text>
</comment>
<evidence type="ECO:0000313" key="1">
    <source>
        <dbReference type="EMBL" id="RAV20066.1"/>
    </source>
</evidence>
<keyword evidence="2" id="KW-1185">Reference proteome</keyword>
<name>A0A329ML86_9BACL</name>
<dbReference type="RefSeq" id="WP_113031962.1">
    <property type="nucleotide sequence ID" value="NZ_QMFB01000009.1"/>
</dbReference>